<protein>
    <submittedName>
        <fullName evidence="1">Uncharacterized protein</fullName>
    </submittedName>
</protein>
<evidence type="ECO:0000313" key="2">
    <source>
        <dbReference type="Proteomes" id="UP000434276"/>
    </source>
</evidence>
<dbReference type="EMBL" id="CACSHJ010000088">
    <property type="protein sequence ID" value="CAA0358745.1"/>
    <property type="molecule type" value="Genomic_DNA"/>
</dbReference>
<dbReference type="Proteomes" id="UP000434276">
    <property type="component" value="Unassembled WGS sequence"/>
</dbReference>
<sequence length="52" mass="6003">MELAFSLIHKSIHICVLLQKGLTWLLPEKLQMQDSKIGQEAGFVILRHFIDL</sequence>
<reference evidence="1 2" key="1">
    <citation type="submission" date="2019-12" db="EMBL/GenBank/DDBJ databases">
        <authorList>
            <person name="Jiao W.-B."/>
            <person name="Schneeberger K."/>
        </authorList>
    </citation>
    <scope>NUCLEOTIDE SEQUENCE [LARGE SCALE GENOMIC DNA]</scope>
    <source>
        <strain evidence="2">cv. C24</strain>
    </source>
</reference>
<gene>
    <name evidence="1" type="ORF">C24_LOCUS7462</name>
</gene>
<proteinExistence type="predicted"/>
<accession>A0A5S9WXF5</accession>
<organism evidence="1 2">
    <name type="scientific">Arabidopsis thaliana</name>
    <name type="common">Mouse-ear cress</name>
    <dbReference type="NCBI Taxonomy" id="3702"/>
    <lineage>
        <taxon>Eukaryota</taxon>
        <taxon>Viridiplantae</taxon>
        <taxon>Streptophyta</taxon>
        <taxon>Embryophyta</taxon>
        <taxon>Tracheophyta</taxon>
        <taxon>Spermatophyta</taxon>
        <taxon>Magnoliopsida</taxon>
        <taxon>eudicotyledons</taxon>
        <taxon>Gunneridae</taxon>
        <taxon>Pentapetalae</taxon>
        <taxon>rosids</taxon>
        <taxon>malvids</taxon>
        <taxon>Brassicales</taxon>
        <taxon>Brassicaceae</taxon>
        <taxon>Camelineae</taxon>
        <taxon>Arabidopsis</taxon>
    </lineage>
</organism>
<evidence type="ECO:0000313" key="1">
    <source>
        <dbReference type="EMBL" id="CAA0358745.1"/>
    </source>
</evidence>
<dbReference type="AlphaFoldDB" id="A0A5S9WXF5"/>
<name>A0A5S9WXF5_ARATH</name>